<feature type="non-terminal residue" evidence="1">
    <location>
        <position position="66"/>
    </location>
</feature>
<reference evidence="1" key="1">
    <citation type="submission" date="2012-08" db="EMBL/GenBank/DDBJ databases">
        <title>Genome analysis of Colletotrichum orbiculare and Colletotrichum fructicola.</title>
        <authorList>
            <person name="Gan P.H.P."/>
            <person name="Ikeda K."/>
            <person name="Irieda H."/>
            <person name="Narusaka M."/>
            <person name="O'Connell R.J."/>
            <person name="Narusaka Y."/>
            <person name="Takano Y."/>
            <person name="Kubo Y."/>
            <person name="Shirasu K."/>
        </authorList>
    </citation>
    <scope>NUCLEOTIDE SEQUENCE</scope>
    <source>
        <strain evidence="1">Nara gc5</strain>
    </source>
</reference>
<organism evidence="1">
    <name type="scientific">Colletotrichum fructicola (strain Nara gc5)</name>
    <name type="common">Anthracnose fungus</name>
    <name type="synonym">Colletotrichum gloeosporioides (strain Nara gc5)</name>
    <dbReference type="NCBI Taxonomy" id="1213859"/>
    <lineage>
        <taxon>Eukaryota</taxon>
        <taxon>Fungi</taxon>
        <taxon>Dikarya</taxon>
        <taxon>Ascomycota</taxon>
        <taxon>Pezizomycotina</taxon>
        <taxon>Sordariomycetes</taxon>
        <taxon>Hypocreomycetidae</taxon>
        <taxon>Glomerellales</taxon>
        <taxon>Glomerellaceae</taxon>
        <taxon>Colletotrichum</taxon>
        <taxon>Colletotrichum gloeosporioides species complex</taxon>
    </lineage>
</organism>
<accession>L2G661</accession>
<protein>
    <submittedName>
        <fullName evidence="1">Uncharacterized protein</fullName>
    </submittedName>
</protein>
<dbReference type="EMBL" id="KB020655">
    <property type="protein sequence ID" value="ELA33508.1"/>
    <property type="molecule type" value="Genomic_DNA"/>
</dbReference>
<sequence length="66" mass="7422">MGSINKSDEPSLNTALVPYDRFRVERDEDASKEGLTHFPRFDKEPETYEGSAKLLGKRSLGASFDD</sequence>
<evidence type="ECO:0000313" key="1">
    <source>
        <dbReference type="EMBL" id="ELA33508.1"/>
    </source>
</evidence>
<dbReference type="HOGENOM" id="CLU_2838056_0_0_1"/>
<gene>
    <name evidence="1" type="ORF">CGGC5_6593</name>
</gene>
<dbReference type="AlphaFoldDB" id="L2G661"/>
<proteinExistence type="predicted"/>
<name>L2G661_COLFN</name>